<dbReference type="SUPFAM" id="SSF55874">
    <property type="entry name" value="ATPase domain of HSP90 chaperone/DNA topoisomerase II/histidine kinase"/>
    <property type="match status" value="1"/>
</dbReference>
<dbReference type="InterPro" id="IPR011006">
    <property type="entry name" value="CheY-like_superfamily"/>
</dbReference>
<evidence type="ECO:0000256" key="3">
    <source>
        <dbReference type="ARBA" id="ARBA00022553"/>
    </source>
</evidence>
<dbReference type="InterPro" id="IPR005467">
    <property type="entry name" value="His_kinase_dom"/>
</dbReference>
<dbReference type="SMART" id="SM00448">
    <property type="entry name" value="REC"/>
    <property type="match status" value="1"/>
</dbReference>
<evidence type="ECO:0000256" key="2">
    <source>
        <dbReference type="ARBA" id="ARBA00012438"/>
    </source>
</evidence>
<dbReference type="SUPFAM" id="SSF52172">
    <property type="entry name" value="CheY-like"/>
    <property type="match status" value="1"/>
</dbReference>
<dbReference type="PANTHER" id="PTHR43719">
    <property type="entry name" value="TWO-COMPONENT HISTIDINE KINASE"/>
    <property type="match status" value="1"/>
</dbReference>
<dbReference type="SMART" id="SM00387">
    <property type="entry name" value="HATPase_c"/>
    <property type="match status" value="1"/>
</dbReference>
<dbReference type="InterPro" id="IPR036890">
    <property type="entry name" value="HATPase_C_sf"/>
</dbReference>
<dbReference type="CDD" id="cd00082">
    <property type="entry name" value="HisKA"/>
    <property type="match status" value="1"/>
</dbReference>
<evidence type="ECO:0000256" key="4">
    <source>
        <dbReference type="PROSITE-ProRule" id="PRU00169"/>
    </source>
</evidence>
<feature type="modified residue" description="4-aspartylphosphate" evidence="4">
    <location>
        <position position="58"/>
    </location>
</feature>
<feature type="domain" description="Response regulatory" evidence="6">
    <location>
        <begin position="9"/>
        <end position="123"/>
    </location>
</feature>
<proteinExistence type="predicted"/>
<organism evidence="7 8">
    <name type="scientific">Rhodoferax ferrireducens</name>
    <dbReference type="NCBI Taxonomy" id="192843"/>
    <lineage>
        <taxon>Bacteria</taxon>
        <taxon>Pseudomonadati</taxon>
        <taxon>Pseudomonadota</taxon>
        <taxon>Betaproteobacteria</taxon>
        <taxon>Burkholderiales</taxon>
        <taxon>Comamonadaceae</taxon>
        <taxon>Rhodoferax</taxon>
    </lineage>
</organism>
<evidence type="ECO:0000259" key="6">
    <source>
        <dbReference type="PROSITE" id="PS50110"/>
    </source>
</evidence>
<dbReference type="SMART" id="SM00388">
    <property type="entry name" value="HisKA"/>
    <property type="match status" value="1"/>
</dbReference>
<keyword evidence="7" id="KW-0418">Kinase</keyword>
<dbReference type="RefSeq" id="WP_310375912.1">
    <property type="nucleotide sequence ID" value="NZ_JAVDXT010000004.1"/>
</dbReference>
<dbReference type="PANTHER" id="PTHR43719:SF28">
    <property type="entry name" value="PEROXIDE STRESS-ACTIVATED HISTIDINE KINASE MAK1-RELATED"/>
    <property type="match status" value="1"/>
</dbReference>
<dbReference type="Gene3D" id="3.30.565.10">
    <property type="entry name" value="Histidine kinase-like ATPase, C-terminal domain"/>
    <property type="match status" value="1"/>
</dbReference>
<evidence type="ECO:0000259" key="5">
    <source>
        <dbReference type="PROSITE" id="PS50109"/>
    </source>
</evidence>
<gene>
    <name evidence="7" type="ORF">J2X19_004034</name>
</gene>
<evidence type="ECO:0000256" key="1">
    <source>
        <dbReference type="ARBA" id="ARBA00000085"/>
    </source>
</evidence>
<protein>
    <recommendedName>
        <fullName evidence="2">histidine kinase</fullName>
        <ecNumber evidence="2">2.7.13.3</ecNumber>
    </recommendedName>
</protein>
<comment type="caution">
    <text evidence="7">The sequence shown here is derived from an EMBL/GenBank/DDBJ whole genome shotgun (WGS) entry which is preliminary data.</text>
</comment>
<dbReference type="Proteomes" id="UP001180487">
    <property type="component" value="Unassembled WGS sequence"/>
</dbReference>
<dbReference type="EC" id="2.7.13.3" evidence="2"/>
<evidence type="ECO:0000313" key="8">
    <source>
        <dbReference type="Proteomes" id="UP001180487"/>
    </source>
</evidence>
<dbReference type="Gene3D" id="3.40.50.2300">
    <property type="match status" value="1"/>
</dbReference>
<dbReference type="Pfam" id="PF00512">
    <property type="entry name" value="HisKA"/>
    <property type="match status" value="1"/>
</dbReference>
<sequence>MTRTGKAPNILIVDDEAVHMRALCDILRHHEYTTTGLVSGEAALKLLQAEQFDLLLSDLMMPGIDGIALVQAASKIDSNLACIIMTGEGSITSAVQAMKVGAHDYIVKPFKVSVILPVLARALETRRLRMENIVLEQRQLAHAAELKQLNGELELAKKEAERANHEKSNFLSHMSHELRTPLNAILGFAQILQSGSAPTTSEEKKKFAKNIEDAGKHLLTLINEVLDLAQIESGTISVSLEPVSLAAVLEECRTMIAPIAQKYGISMFYPEYMDVCVFSDETRLKQVLINLLSNAIKYNHKNGTVTLDCQLTDVGRIRVFVIDTGIGLSSEQLKLIFQPFNRLGREKSKEEGTGIGLALTKKIVETIRAEIGVVSRLNIGSTFWIELPVHPVVFQ</sequence>
<dbReference type="PRINTS" id="PR00344">
    <property type="entry name" value="BCTRLSENSOR"/>
</dbReference>
<dbReference type="PROSITE" id="PS50109">
    <property type="entry name" value="HIS_KIN"/>
    <property type="match status" value="1"/>
</dbReference>
<dbReference type="Pfam" id="PF02518">
    <property type="entry name" value="HATPase_c"/>
    <property type="match status" value="1"/>
</dbReference>
<comment type="catalytic activity">
    <reaction evidence="1">
        <text>ATP + protein L-histidine = ADP + protein N-phospho-L-histidine.</text>
        <dbReference type="EC" id="2.7.13.3"/>
    </reaction>
</comment>
<dbReference type="InterPro" id="IPR050956">
    <property type="entry name" value="2C_system_His_kinase"/>
</dbReference>
<dbReference type="InterPro" id="IPR001789">
    <property type="entry name" value="Sig_transdc_resp-reg_receiver"/>
</dbReference>
<name>A0ABU2CDB9_9BURK</name>
<dbReference type="InterPro" id="IPR004358">
    <property type="entry name" value="Sig_transdc_His_kin-like_C"/>
</dbReference>
<dbReference type="EMBL" id="JAVDXT010000004">
    <property type="protein sequence ID" value="MDR7379340.1"/>
    <property type="molecule type" value="Genomic_DNA"/>
</dbReference>
<keyword evidence="3 4" id="KW-0597">Phosphoprotein</keyword>
<dbReference type="SUPFAM" id="SSF47384">
    <property type="entry name" value="Homodimeric domain of signal transducing histidine kinase"/>
    <property type="match status" value="1"/>
</dbReference>
<accession>A0ABU2CDB9</accession>
<dbReference type="InterPro" id="IPR003661">
    <property type="entry name" value="HisK_dim/P_dom"/>
</dbReference>
<keyword evidence="7" id="KW-0808">Transferase</keyword>
<dbReference type="Gene3D" id="1.10.287.130">
    <property type="match status" value="1"/>
</dbReference>
<feature type="domain" description="Histidine kinase" evidence="5">
    <location>
        <begin position="173"/>
        <end position="391"/>
    </location>
</feature>
<reference evidence="7 8" key="1">
    <citation type="submission" date="2023-07" db="EMBL/GenBank/DDBJ databases">
        <title>Sorghum-associated microbial communities from plants grown in Nebraska, USA.</title>
        <authorList>
            <person name="Schachtman D."/>
        </authorList>
    </citation>
    <scope>NUCLEOTIDE SEQUENCE [LARGE SCALE GENOMIC DNA]</scope>
    <source>
        <strain evidence="7 8">BE313</strain>
    </source>
</reference>
<dbReference type="InterPro" id="IPR003594">
    <property type="entry name" value="HATPase_dom"/>
</dbReference>
<dbReference type="InterPro" id="IPR036097">
    <property type="entry name" value="HisK_dim/P_sf"/>
</dbReference>
<dbReference type="Pfam" id="PF00072">
    <property type="entry name" value="Response_reg"/>
    <property type="match status" value="1"/>
</dbReference>
<evidence type="ECO:0000313" key="7">
    <source>
        <dbReference type="EMBL" id="MDR7379340.1"/>
    </source>
</evidence>
<dbReference type="GO" id="GO:0016301">
    <property type="term" value="F:kinase activity"/>
    <property type="evidence" value="ECO:0007669"/>
    <property type="project" value="UniProtKB-KW"/>
</dbReference>
<dbReference type="PROSITE" id="PS50110">
    <property type="entry name" value="RESPONSE_REGULATORY"/>
    <property type="match status" value="1"/>
</dbReference>
<keyword evidence="8" id="KW-1185">Reference proteome</keyword>